<dbReference type="Proteomes" id="UP001058860">
    <property type="component" value="Chromosome"/>
</dbReference>
<accession>A0ABY5PID6</accession>
<evidence type="ECO:0000313" key="2">
    <source>
        <dbReference type="EMBL" id="UUY04285.1"/>
    </source>
</evidence>
<dbReference type="SUPFAM" id="SSF51735">
    <property type="entry name" value="NAD(P)-binding Rossmann-fold domains"/>
    <property type="match status" value="1"/>
</dbReference>
<dbReference type="PANTHER" id="PTHR11011">
    <property type="entry name" value="MALE STERILITY PROTEIN 2-RELATED"/>
    <property type="match status" value="1"/>
</dbReference>
<organism evidence="2 3">
    <name type="scientific">Svornostia abyssi</name>
    <dbReference type="NCBI Taxonomy" id="2898438"/>
    <lineage>
        <taxon>Bacteria</taxon>
        <taxon>Bacillati</taxon>
        <taxon>Actinomycetota</taxon>
        <taxon>Thermoleophilia</taxon>
        <taxon>Solirubrobacterales</taxon>
        <taxon>Baekduiaceae</taxon>
        <taxon>Svornostia</taxon>
    </lineage>
</organism>
<evidence type="ECO:0000259" key="1">
    <source>
        <dbReference type="Pfam" id="PF07993"/>
    </source>
</evidence>
<proteinExistence type="predicted"/>
<dbReference type="Gene3D" id="3.40.50.720">
    <property type="entry name" value="NAD(P)-binding Rossmann-like Domain"/>
    <property type="match status" value="1"/>
</dbReference>
<dbReference type="EMBL" id="CP088295">
    <property type="protein sequence ID" value="UUY04285.1"/>
    <property type="molecule type" value="Genomic_DNA"/>
</dbReference>
<keyword evidence="3" id="KW-1185">Reference proteome</keyword>
<reference evidence="3" key="1">
    <citation type="submission" date="2021-11" db="EMBL/GenBank/DDBJ databases">
        <title>Cultivation dependent microbiological survey of springs from the worlds oldest radium mine currently devoted to the extraction of radon-saturated water.</title>
        <authorList>
            <person name="Kapinusova G."/>
            <person name="Smrhova T."/>
            <person name="Strejcek M."/>
            <person name="Suman J."/>
            <person name="Jani K."/>
            <person name="Pajer P."/>
            <person name="Uhlik O."/>
        </authorList>
    </citation>
    <scope>NUCLEOTIDE SEQUENCE [LARGE SCALE GENOMIC DNA]</scope>
    <source>
        <strain evidence="3">J379</strain>
    </source>
</reference>
<feature type="domain" description="Thioester reductase (TE)" evidence="1">
    <location>
        <begin position="17"/>
        <end position="256"/>
    </location>
</feature>
<dbReference type="Pfam" id="PF07993">
    <property type="entry name" value="NAD_binding_4"/>
    <property type="match status" value="1"/>
</dbReference>
<sequence length="397" mass="42953">MGALTEREHIPDGALLLTGATGFLGMQILARVLAESDRHVVALIRADDDAAAAGRLRDALAMILPEPAPEDRLTAIAADLEAPGLDLDGATHDLLADRVTAILHCAASISFVLPLDESRCINVDGTRRMLDLARHCAGRGDGLKQFSYVSTAYVAGRHRGSFGPGELQCGQRFRNAYEQTKHEAEVLVRDAATAWDLPTQIFRPSIVVGERDTGWTTSFNVLYGPYRSYAKGQYTVLPGRLDGIVDVVPVDYVADGIWALMRDPAPAGISTYMLTAGELAPTLREIRETAVDYFAKGTPAIIHPTAFRVLAAPALGLLGGSKARTVLARSKPYFPYFEVETRYDARSTHAALQRHGIAPPRFSDYAERLLDFAVLANWGKHIPPRPEVAGDVVTAAA</sequence>
<dbReference type="InterPro" id="IPR013120">
    <property type="entry name" value="FAR_NAD-bd"/>
</dbReference>
<gene>
    <name evidence="2" type="ORF">LRS13_01775</name>
</gene>
<dbReference type="PANTHER" id="PTHR11011:SF45">
    <property type="entry name" value="FATTY ACYL-COA REDUCTASE CG8306-RELATED"/>
    <property type="match status" value="1"/>
</dbReference>
<protein>
    <submittedName>
        <fullName evidence="2">SDR family oxidoreductase</fullName>
    </submittedName>
</protein>
<name>A0ABY5PID6_9ACTN</name>
<dbReference type="InterPro" id="IPR026055">
    <property type="entry name" value="FAR"/>
</dbReference>
<dbReference type="RefSeq" id="WP_353864772.1">
    <property type="nucleotide sequence ID" value="NZ_CP088295.1"/>
</dbReference>
<evidence type="ECO:0000313" key="3">
    <source>
        <dbReference type="Proteomes" id="UP001058860"/>
    </source>
</evidence>
<dbReference type="InterPro" id="IPR036291">
    <property type="entry name" value="NAD(P)-bd_dom_sf"/>
</dbReference>